<keyword evidence="14" id="KW-0961">Cell wall biogenesis/degradation</keyword>
<keyword evidence="14" id="KW-0573">Peptidoglycan synthesis</keyword>
<comment type="function">
    <text evidence="14">Catalyzes the dephosphorylation of undecaprenyl diphosphate (UPP). Confers resistance to bacitracin.</text>
</comment>
<evidence type="ECO:0000256" key="4">
    <source>
        <dbReference type="ARBA" id="ARBA00021581"/>
    </source>
</evidence>
<comment type="caution">
    <text evidence="15">The sequence shown here is derived from an EMBL/GenBank/DDBJ whole genome shotgun (WGS) entry which is preliminary data.</text>
</comment>
<dbReference type="EC" id="3.6.1.27" evidence="3 14"/>
<evidence type="ECO:0000313" key="15">
    <source>
        <dbReference type="EMBL" id="MFC4230999.1"/>
    </source>
</evidence>
<evidence type="ECO:0000256" key="2">
    <source>
        <dbReference type="ARBA" id="ARBA00010621"/>
    </source>
</evidence>
<evidence type="ECO:0000256" key="10">
    <source>
        <dbReference type="ARBA" id="ARBA00023251"/>
    </source>
</evidence>
<evidence type="ECO:0000256" key="9">
    <source>
        <dbReference type="ARBA" id="ARBA00023136"/>
    </source>
</evidence>
<dbReference type="PANTHER" id="PTHR30622">
    <property type="entry name" value="UNDECAPRENYL-DIPHOSPHATASE"/>
    <property type="match status" value="1"/>
</dbReference>
<gene>
    <name evidence="14" type="primary">uppP</name>
    <name evidence="15" type="ORF">ACFOW1_03795</name>
</gene>
<feature type="transmembrane region" description="Helical" evidence="14">
    <location>
        <begin position="71"/>
        <end position="91"/>
    </location>
</feature>
<comment type="subcellular location">
    <subcellularLocation>
        <location evidence="1 14">Cell membrane</location>
        <topology evidence="1 14">Multi-pass membrane protein</topology>
    </subcellularLocation>
</comment>
<keyword evidence="10 14" id="KW-0046">Antibiotic resistance</keyword>
<evidence type="ECO:0000313" key="16">
    <source>
        <dbReference type="Proteomes" id="UP001595906"/>
    </source>
</evidence>
<feature type="transmembrane region" description="Helical" evidence="14">
    <location>
        <begin position="245"/>
        <end position="263"/>
    </location>
</feature>
<dbReference type="HAMAP" id="MF_01006">
    <property type="entry name" value="Undec_diphosphatase"/>
    <property type="match status" value="1"/>
</dbReference>
<feature type="transmembrane region" description="Helical" evidence="14">
    <location>
        <begin position="139"/>
        <end position="162"/>
    </location>
</feature>
<keyword evidence="14" id="KW-0133">Cell shape</keyword>
<feature type="transmembrane region" description="Helical" evidence="14">
    <location>
        <begin position="47"/>
        <end position="65"/>
    </location>
</feature>
<dbReference type="RefSeq" id="WP_379012386.1">
    <property type="nucleotide sequence ID" value="NZ_JBHSDC010000003.1"/>
</dbReference>
<comment type="catalytic activity">
    <reaction evidence="13 14">
        <text>di-trans,octa-cis-undecaprenyl diphosphate + H2O = di-trans,octa-cis-undecaprenyl phosphate + phosphate + H(+)</text>
        <dbReference type="Rhea" id="RHEA:28094"/>
        <dbReference type="ChEBI" id="CHEBI:15377"/>
        <dbReference type="ChEBI" id="CHEBI:15378"/>
        <dbReference type="ChEBI" id="CHEBI:43474"/>
        <dbReference type="ChEBI" id="CHEBI:58405"/>
        <dbReference type="ChEBI" id="CHEBI:60392"/>
        <dbReference type="EC" id="3.6.1.27"/>
    </reaction>
</comment>
<dbReference type="Proteomes" id="UP001595906">
    <property type="component" value="Unassembled WGS sequence"/>
</dbReference>
<feature type="transmembrane region" description="Helical" evidence="14">
    <location>
        <begin position="212"/>
        <end position="233"/>
    </location>
</feature>
<keyword evidence="16" id="KW-1185">Reference proteome</keyword>
<feature type="transmembrane region" description="Helical" evidence="14">
    <location>
        <begin position="98"/>
        <end position="119"/>
    </location>
</feature>
<accession>A0ABV8PVE8</accession>
<keyword evidence="5 14" id="KW-1003">Cell membrane</keyword>
<evidence type="ECO:0000256" key="13">
    <source>
        <dbReference type="ARBA" id="ARBA00047594"/>
    </source>
</evidence>
<dbReference type="Pfam" id="PF02673">
    <property type="entry name" value="BacA"/>
    <property type="match status" value="1"/>
</dbReference>
<evidence type="ECO:0000256" key="7">
    <source>
        <dbReference type="ARBA" id="ARBA00022801"/>
    </source>
</evidence>
<comment type="miscellaneous">
    <text evidence="14">Bacitracin is thought to be involved in the inhibition of peptidoglycan synthesis by sequestering undecaprenyl diphosphate, thereby reducing the pool of lipid carrier available.</text>
</comment>
<keyword evidence="8 14" id="KW-1133">Transmembrane helix</keyword>
<reference evidence="16" key="1">
    <citation type="journal article" date="2019" name="Int. J. Syst. Evol. Microbiol.">
        <title>The Global Catalogue of Microorganisms (GCM) 10K type strain sequencing project: providing services to taxonomists for standard genome sequencing and annotation.</title>
        <authorList>
            <consortium name="The Broad Institute Genomics Platform"/>
            <consortium name="The Broad Institute Genome Sequencing Center for Infectious Disease"/>
            <person name="Wu L."/>
            <person name="Ma J."/>
        </authorList>
    </citation>
    <scope>NUCLEOTIDE SEQUENCE [LARGE SCALE GENOMIC DNA]</scope>
    <source>
        <strain evidence="16">CECT 8010</strain>
    </source>
</reference>
<keyword evidence="9 14" id="KW-0472">Membrane</keyword>
<keyword evidence="7 14" id="KW-0378">Hydrolase</keyword>
<name>A0ABV8PVE8_9BACT</name>
<protein>
    <recommendedName>
        <fullName evidence="4 14">Undecaprenyl-diphosphatase</fullName>
        <ecNumber evidence="3 14">3.6.1.27</ecNumber>
    </recommendedName>
    <alternativeName>
        <fullName evidence="12 14">Bacitracin resistance protein</fullName>
    </alternativeName>
    <alternativeName>
        <fullName evidence="11 14">Undecaprenyl pyrophosphate phosphatase</fullName>
    </alternativeName>
</protein>
<dbReference type="PANTHER" id="PTHR30622:SF3">
    <property type="entry name" value="UNDECAPRENYL-DIPHOSPHATASE"/>
    <property type="match status" value="1"/>
</dbReference>
<proteinExistence type="inferred from homology"/>
<evidence type="ECO:0000256" key="1">
    <source>
        <dbReference type="ARBA" id="ARBA00004651"/>
    </source>
</evidence>
<sequence>MDKLQSIIIAIVEGLTEFLPISSTAHMKIANPLIGVTPGPFVEMFEVVIQLAAILSVVTIYWKKFFDFKSFAFYIKLLIAVVPALVFGALLKKHIDAALSNLWFIACVMIGGGIILVFIDKLFTKNVIEDETKITYPKAFVIGCFQVLSIVLPGLSRSAATIIGGMSQKLTRSLAAEFSFFLAVPTMFAASAKSLLDVYKDSPEVLVSSNFATLGIGAIVAYIIALLSIKFLISYLQKNGFKVFGYYRIVLGCVVLLLLYKGII</sequence>
<evidence type="ECO:0000256" key="5">
    <source>
        <dbReference type="ARBA" id="ARBA00022475"/>
    </source>
</evidence>
<feature type="transmembrane region" description="Helical" evidence="14">
    <location>
        <begin position="174"/>
        <end position="192"/>
    </location>
</feature>
<evidence type="ECO:0000256" key="11">
    <source>
        <dbReference type="ARBA" id="ARBA00032707"/>
    </source>
</evidence>
<evidence type="ECO:0000256" key="12">
    <source>
        <dbReference type="ARBA" id="ARBA00032932"/>
    </source>
</evidence>
<evidence type="ECO:0000256" key="6">
    <source>
        <dbReference type="ARBA" id="ARBA00022692"/>
    </source>
</evidence>
<comment type="similarity">
    <text evidence="2 14">Belongs to the UppP family.</text>
</comment>
<evidence type="ECO:0000256" key="14">
    <source>
        <dbReference type="HAMAP-Rule" id="MF_01006"/>
    </source>
</evidence>
<evidence type="ECO:0000256" key="8">
    <source>
        <dbReference type="ARBA" id="ARBA00022989"/>
    </source>
</evidence>
<evidence type="ECO:0000256" key="3">
    <source>
        <dbReference type="ARBA" id="ARBA00012374"/>
    </source>
</evidence>
<keyword evidence="6 14" id="KW-0812">Transmembrane</keyword>
<organism evidence="15 16">
    <name type="scientific">Parasediminibacterium paludis</name>
    <dbReference type="NCBI Taxonomy" id="908966"/>
    <lineage>
        <taxon>Bacteria</taxon>
        <taxon>Pseudomonadati</taxon>
        <taxon>Bacteroidota</taxon>
        <taxon>Chitinophagia</taxon>
        <taxon>Chitinophagales</taxon>
        <taxon>Chitinophagaceae</taxon>
        <taxon>Parasediminibacterium</taxon>
    </lineage>
</organism>
<dbReference type="InterPro" id="IPR003824">
    <property type="entry name" value="UppP"/>
</dbReference>
<dbReference type="EMBL" id="JBHSDC010000003">
    <property type="protein sequence ID" value="MFC4230999.1"/>
    <property type="molecule type" value="Genomic_DNA"/>
</dbReference>